<dbReference type="AlphaFoldDB" id="A0A8X6YMF4"/>
<dbReference type="Proteomes" id="UP000886998">
    <property type="component" value="Unassembled WGS sequence"/>
</dbReference>
<reference evidence="1" key="1">
    <citation type="submission" date="2020-08" db="EMBL/GenBank/DDBJ databases">
        <title>Multicomponent nature underlies the extraordinary mechanical properties of spider dragline silk.</title>
        <authorList>
            <person name="Kono N."/>
            <person name="Nakamura H."/>
            <person name="Mori M."/>
            <person name="Yoshida Y."/>
            <person name="Ohtoshi R."/>
            <person name="Malay A.D."/>
            <person name="Moran D.A.P."/>
            <person name="Tomita M."/>
            <person name="Numata K."/>
            <person name="Arakawa K."/>
        </authorList>
    </citation>
    <scope>NUCLEOTIDE SEQUENCE</scope>
</reference>
<gene>
    <name evidence="1" type="ORF">TNIN_53591</name>
</gene>
<protein>
    <submittedName>
        <fullName evidence="1">Uncharacterized protein</fullName>
    </submittedName>
</protein>
<name>A0A8X6YMF4_9ARAC</name>
<keyword evidence="2" id="KW-1185">Reference proteome</keyword>
<proteinExistence type="predicted"/>
<dbReference type="EMBL" id="BMAV01021559">
    <property type="protein sequence ID" value="GFY75685.1"/>
    <property type="molecule type" value="Genomic_DNA"/>
</dbReference>
<evidence type="ECO:0000313" key="1">
    <source>
        <dbReference type="EMBL" id="GFY75685.1"/>
    </source>
</evidence>
<comment type="caution">
    <text evidence="1">The sequence shown here is derived from an EMBL/GenBank/DDBJ whole genome shotgun (WGS) entry which is preliminary data.</text>
</comment>
<accession>A0A8X6YMF4</accession>
<sequence>MVPLKPRKSAPLRDKSDKEMIAYNMHPQNYKSVRVRSGICGSHRNGKWHKMMRSPKYCSRTLQTDFAIRERTPPNDVLRTFCISNSGVT</sequence>
<organism evidence="1 2">
    <name type="scientific">Trichonephila inaurata madagascariensis</name>
    <dbReference type="NCBI Taxonomy" id="2747483"/>
    <lineage>
        <taxon>Eukaryota</taxon>
        <taxon>Metazoa</taxon>
        <taxon>Ecdysozoa</taxon>
        <taxon>Arthropoda</taxon>
        <taxon>Chelicerata</taxon>
        <taxon>Arachnida</taxon>
        <taxon>Araneae</taxon>
        <taxon>Araneomorphae</taxon>
        <taxon>Entelegynae</taxon>
        <taxon>Araneoidea</taxon>
        <taxon>Nephilidae</taxon>
        <taxon>Trichonephila</taxon>
        <taxon>Trichonephila inaurata</taxon>
    </lineage>
</organism>
<evidence type="ECO:0000313" key="2">
    <source>
        <dbReference type="Proteomes" id="UP000886998"/>
    </source>
</evidence>